<accession>A0ABV2AL20</accession>
<dbReference type="PANTHER" id="PTHR13375:SF3">
    <property type="entry name" value="THO COMPLEX SUBUNIT 5 HOMOLOG"/>
    <property type="match status" value="1"/>
</dbReference>
<dbReference type="Pfam" id="PF09766">
    <property type="entry name" value="FmiP_Thoc5"/>
    <property type="match status" value="1"/>
</dbReference>
<feature type="non-terminal residue" evidence="4">
    <location>
        <position position="1"/>
    </location>
</feature>
<evidence type="ECO:0000256" key="3">
    <source>
        <dbReference type="ARBA" id="ARBA00023242"/>
    </source>
</evidence>
<evidence type="ECO:0000256" key="2">
    <source>
        <dbReference type="ARBA" id="ARBA00008044"/>
    </source>
</evidence>
<evidence type="ECO:0000256" key="1">
    <source>
        <dbReference type="ARBA" id="ARBA00004123"/>
    </source>
</evidence>
<dbReference type="InterPro" id="IPR019163">
    <property type="entry name" value="THO_Thoc5"/>
</dbReference>
<comment type="similarity">
    <text evidence="2">Belongs to the THOC5 family.</text>
</comment>
<name>A0ABV2AL20_9EUKA</name>
<comment type="subcellular location">
    <subcellularLocation>
        <location evidence="1">Nucleus</location>
    </subcellularLocation>
</comment>
<dbReference type="PANTHER" id="PTHR13375">
    <property type="entry name" value="FMS INTERACTING PROTEIN"/>
    <property type="match status" value="1"/>
</dbReference>
<dbReference type="EMBL" id="JBDODL010000536">
    <property type="protein sequence ID" value="MES1920169.1"/>
    <property type="molecule type" value="Genomic_DNA"/>
</dbReference>
<keyword evidence="3" id="KW-0539">Nucleus</keyword>
<keyword evidence="5" id="KW-1185">Reference proteome</keyword>
<comment type="caution">
    <text evidence="4">The sequence shown here is derived from an EMBL/GenBank/DDBJ whole genome shotgun (WGS) entry which is preliminary data.</text>
</comment>
<gene>
    <name evidence="4" type="ORF">MHBO_001873</name>
</gene>
<evidence type="ECO:0000313" key="4">
    <source>
        <dbReference type="EMBL" id="MES1920169.1"/>
    </source>
</evidence>
<organism evidence="4 5">
    <name type="scientific">Bonamia ostreae</name>
    <dbReference type="NCBI Taxonomy" id="126728"/>
    <lineage>
        <taxon>Eukaryota</taxon>
        <taxon>Sar</taxon>
        <taxon>Rhizaria</taxon>
        <taxon>Endomyxa</taxon>
        <taxon>Ascetosporea</taxon>
        <taxon>Haplosporida</taxon>
        <taxon>Bonamia</taxon>
    </lineage>
</organism>
<proteinExistence type="inferred from homology"/>
<sequence length="437" mass="50151">SIDEHELRLAKLKALQYSMEKIESKIKSASELVSNSENGKRKRNFADELEQTAKLITELKSLASEKKKLKIMCTEQYRKNKKSENFSKSLFENLSKLKNACDSVTNSIGLPININLKLEEATLELPYPLFSLYHSVTGHKVGIAKIVRNKEARDPKLNRFSLEINPFDLKSIALVFYVNGDSSRCGVKAVGFDPRLLQGIFPDDAGTRMDATNKDIIEYDWSRVLCGFGLPQTAETQRWTDFNVAKLLQVLSARLNSFVSVEKQIEQLNDSKIPGLDLNVKKLVKTLAEKQNIISPFLELTATIASEELTVNLNIKIFADYPQRIPVYGIRLFEERGMVRYANPLRDFVSEKEFEVRKNRNFEKQLLKELYREGTKERERDLCFQKQIEAAVKFVQSHIAAVKSEDVHKKRKFFNDSKPKIFEGKERFVVIGRSVNQ</sequence>
<protein>
    <submittedName>
        <fullName evidence="4">Uncharacterized protein</fullName>
    </submittedName>
</protein>
<dbReference type="Proteomes" id="UP001439008">
    <property type="component" value="Unassembled WGS sequence"/>
</dbReference>
<evidence type="ECO:0000313" key="5">
    <source>
        <dbReference type="Proteomes" id="UP001439008"/>
    </source>
</evidence>
<reference evidence="4 5" key="1">
    <citation type="journal article" date="2024" name="BMC Biol.">
        <title>Comparative genomics of Ascetosporea gives new insight into the evolutionary basis for animal parasitism in Rhizaria.</title>
        <authorList>
            <person name="Hiltunen Thoren M."/>
            <person name="Onut-Brannstrom I."/>
            <person name="Alfjorden A."/>
            <person name="Peckova H."/>
            <person name="Swords F."/>
            <person name="Hooper C."/>
            <person name="Holzer A.S."/>
            <person name="Bass D."/>
            <person name="Burki F."/>
        </authorList>
    </citation>
    <scope>NUCLEOTIDE SEQUENCE [LARGE SCALE GENOMIC DNA]</scope>
    <source>
        <strain evidence="4">20-A016</strain>
    </source>
</reference>